<comment type="caution">
    <text evidence="1">The sequence shown here is derived from an EMBL/GenBank/DDBJ whole genome shotgun (WGS) entry which is preliminary data.</text>
</comment>
<dbReference type="RefSeq" id="WP_197168995.1">
    <property type="nucleotide sequence ID" value="NZ_SJPT01000001.1"/>
</dbReference>
<organism evidence="1 2">
    <name type="scientific">Novipirellula galeiformis</name>
    <dbReference type="NCBI Taxonomy" id="2528004"/>
    <lineage>
        <taxon>Bacteria</taxon>
        <taxon>Pseudomonadati</taxon>
        <taxon>Planctomycetota</taxon>
        <taxon>Planctomycetia</taxon>
        <taxon>Pirellulales</taxon>
        <taxon>Pirellulaceae</taxon>
        <taxon>Novipirellula</taxon>
    </lineage>
</organism>
<dbReference type="SUPFAM" id="SSF53335">
    <property type="entry name" value="S-adenosyl-L-methionine-dependent methyltransferases"/>
    <property type="match status" value="1"/>
</dbReference>
<dbReference type="Pfam" id="PF13578">
    <property type="entry name" value="Methyltransf_24"/>
    <property type="match status" value="1"/>
</dbReference>
<evidence type="ECO:0000313" key="2">
    <source>
        <dbReference type="Proteomes" id="UP000316304"/>
    </source>
</evidence>
<dbReference type="Gene3D" id="3.40.50.150">
    <property type="entry name" value="Vaccinia Virus protein VP39"/>
    <property type="match status" value="1"/>
</dbReference>
<dbReference type="AlphaFoldDB" id="A0A5C6CU55"/>
<evidence type="ECO:0000313" key="1">
    <source>
        <dbReference type="EMBL" id="TWU27184.1"/>
    </source>
</evidence>
<sequence>MMNKALKTIFKALPGVRRIVADRDRLREDVLSLKAGQEFPPGHYYSAIPDANEAKGIGERSGNRAVCEIAGVDLNWDSQESLFLELAQFYSELPFSEAQSDREPHRYWLDNGIYCYADGVLMYTLLRHLQPARLIEIGSGFSSCLALDVNDLFLDGRMRCTFVEPYPDRLLRNLRSGDAQRVNIVQDKVQNVDPDLFEQLQPNDILFIDSSHVGKAGSDVNFLFFDILPRLKPGVWIHVHDVFYPFEYPEEWILGGRSWNEAYMLHCLLMDNSKYQIRMWGDALGAQKRHLLEKFMPLCLKNTGAGIWLEKMG</sequence>
<reference evidence="1 2" key="1">
    <citation type="submission" date="2019-02" db="EMBL/GenBank/DDBJ databases">
        <title>Deep-cultivation of Planctomycetes and their phenomic and genomic characterization uncovers novel biology.</title>
        <authorList>
            <person name="Wiegand S."/>
            <person name="Jogler M."/>
            <person name="Boedeker C."/>
            <person name="Pinto D."/>
            <person name="Vollmers J."/>
            <person name="Rivas-Marin E."/>
            <person name="Kohn T."/>
            <person name="Peeters S.H."/>
            <person name="Heuer A."/>
            <person name="Rast P."/>
            <person name="Oberbeckmann S."/>
            <person name="Bunk B."/>
            <person name="Jeske O."/>
            <person name="Meyerdierks A."/>
            <person name="Storesund J.E."/>
            <person name="Kallscheuer N."/>
            <person name="Luecker S."/>
            <person name="Lage O.M."/>
            <person name="Pohl T."/>
            <person name="Merkel B.J."/>
            <person name="Hornburger P."/>
            <person name="Mueller R.-W."/>
            <person name="Bruemmer F."/>
            <person name="Labrenz M."/>
            <person name="Spormann A.M."/>
            <person name="Op Den Camp H."/>
            <person name="Overmann J."/>
            <person name="Amann R."/>
            <person name="Jetten M.S.M."/>
            <person name="Mascher T."/>
            <person name="Medema M.H."/>
            <person name="Devos D.P."/>
            <person name="Kaster A.-K."/>
            <person name="Ovreas L."/>
            <person name="Rohde M."/>
            <person name="Galperin M.Y."/>
            <person name="Jogler C."/>
        </authorList>
    </citation>
    <scope>NUCLEOTIDE SEQUENCE [LARGE SCALE GENOMIC DNA]</scope>
    <source>
        <strain evidence="1 2">Pla52o</strain>
    </source>
</reference>
<dbReference type="InterPro" id="IPR029063">
    <property type="entry name" value="SAM-dependent_MTases_sf"/>
</dbReference>
<gene>
    <name evidence="1" type="ORF">Pla52o_10480</name>
</gene>
<name>A0A5C6CU55_9BACT</name>
<accession>A0A5C6CU55</accession>
<dbReference type="EMBL" id="SJPT01000001">
    <property type="protein sequence ID" value="TWU27184.1"/>
    <property type="molecule type" value="Genomic_DNA"/>
</dbReference>
<evidence type="ECO:0008006" key="3">
    <source>
        <dbReference type="Google" id="ProtNLM"/>
    </source>
</evidence>
<keyword evidence="2" id="KW-1185">Reference proteome</keyword>
<protein>
    <recommendedName>
        <fullName evidence="3">Class I SAM-dependent methyltransferase</fullName>
    </recommendedName>
</protein>
<dbReference type="Proteomes" id="UP000316304">
    <property type="component" value="Unassembled WGS sequence"/>
</dbReference>
<proteinExistence type="predicted"/>